<feature type="region of interest" description="Disordered" evidence="10">
    <location>
        <begin position="93"/>
        <end position="119"/>
    </location>
</feature>
<dbReference type="Proteomes" id="UP000292136">
    <property type="component" value="Unassembled WGS sequence"/>
</dbReference>
<evidence type="ECO:0000256" key="5">
    <source>
        <dbReference type="ARBA" id="ARBA00022519"/>
    </source>
</evidence>
<comment type="caution">
    <text evidence="12">The sequence shown here is derived from an EMBL/GenBank/DDBJ whole genome shotgun (WGS) entry which is preliminary data.</text>
</comment>
<dbReference type="EMBL" id="SHKM01000001">
    <property type="protein sequence ID" value="RZT90517.1"/>
    <property type="molecule type" value="Genomic_DNA"/>
</dbReference>
<organism evidence="12 13">
    <name type="scientific">Azospira oryzae</name>
    <dbReference type="NCBI Taxonomy" id="146939"/>
    <lineage>
        <taxon>Bacteria</taxon>
        <taxon>Pseudomonadati</taxon>
        <taxon>Pseudomonadota</taxon>
        <taxon>Betaproteobacteria</taxon>
        <taxon>Rhodocyclales</taxon>
        <taxon>Rhodocyclaceae</taxon>
        <taxon>Azospira</taxon>
    </lineage>
</organism>
<dbReference type="PANTHER" id="PTHR33446">
    <property type="entry name" value="PROTEIN TONB-RELATED"/>
    <property type="match status" value="1"/>
</dbReference>
<comment type="subcellular location">
    <subcellularLocation>
        <location evidence="1">Cell inner membrane</location>
        <topology evidence="1">Single-pass membrane protein</topology>
        <orientation evidence="1">Periplasmic side</orientation>
    </subcellularLocation>
</comment>
<keyword evidence="7" id="KW-0653">Protein transport</keyword>
<keyword evidence="13" id="KW-1185">Reference proteome</keyword>
<keyword evidence="9" id="KW-0472">Membrane</keyword>
<dbReference type="Gene3D" id="3.30.1150.10">
    <property type="match status" value="1"/>
</dbReference>
<keyword evidence="5" id="KW-0997">Cell inner membrane</keyword>
<keyword evidence="8" id="KW-1133">Transmembrane helix</keyword>
<dbReference type="SUPFAM" id="SSF74653">
    <property type="entry name" value="TolA/TonB C-terminal domain"/>
    <property type="match status" value="1"/>
</dbReference>
<feature type="domain" description="TonB C-terminal" evidence="11">
    <location>
        <begin position="166"/>
        <end position="257"/>
    </location>
</feature>
<proteinExistence type="inferred from homology"/>
<keyword evidence="6" id="KW-0812">Transmembrane</keyword>
<comment type="similarity">
    <text evidence="2">Belongs to the TonB family.</text>
</comment>
<dbReference type="Pfam" id="PF03544">
    <property type="entry name" value="TonB_C"/>
    <property type="match status" value="1"/>
</dbReference>
<dbReference type="InterPro" id="IPR006260">
    <property type="entry name" value="TonB/TolA_C"/>
</dbReference>
<evidence type="ECO:0000256" key="1">
    <source>
        <dbReference type="ARBA" id="ARBA00004383"/>
    </source>
</evidence>
<gene>
    <name evidence="12" type="ORF">EV678_1334</name>
</gene>
<dbReference type="PANTHER" id="PTHR33446:SF2">
    <property type="entry name" value="PROTEIN TONB"/>
    <property type="match status" value="1"/>
</dbReference>
<evidence type="ECO:0000256" key="2">
    <source>
        <dbReference type="ARBA" id="ARBA00006555"/>
    </source>
</evidence>
<evidence type="ECO:0000256" key="6">
    <source>
        <dbReference type="ARBA" id="ARBA00022692"/>
    </source>
</evidence>
<evidence type="ECO:0000256" key="7">
    <source>
        <dbReference type="ARBA" id="ARBA00022927"/>
    </source>
</evidence>
<evidence type="ECO:0000256" key="10">
    <source>
        <dbReference type="SAM" id="MobiDB-lite"/>
    </source>
</evidence>
<evidence type="ECO:0000256" key="4">
    <source>
        <dbReference type="ARBA" id="ARBA00022475"/>
    </source>
</evidence>
<dbReference type="InterPro" id="IPR037682">
    <property type="entry name" value="TonB_C"/>
</dbReference>
<feature type="compositionally biased region" description="Pro residues" evidence="10">
    <location>
        <begin position="98"/>
        <end position="107"/>
    </location>
</feature>
<dbReference type="NCBIfam" id="TIGR01352">
    <property type="entry name" value="tonB_Cterm"/>
    <property type="match status" value="1"/>
</dbReference>
<reference evidence="12 13" key="1">
    <citation type="submission" date="2019-02" db="EMBL/GenBank/DDBJ databases">
        <title>Genomic Encyclopedia of Type Strains, Phase IV (KMG-IV): sequencing the most valuable type-strain genomes for metagenomic binning, comparative biology and taxonomic classification.</title>
        <authorList>
            <person name="Goeker M."/>
        </authorList>
    </citation>
    <scope>NUCLEOTIDE SEQUENCE [LARGE SCALE GENOMIC DNA]</scope>
    <source>
        <strain evidence="12 13">DSM 21223</strain>
    </source>
</reference>
<evidence type="ECO:0000256" key="3">
    <source>
        <dbReference type="ARBA" id="ARBA00022448"/>
    </source>
</evidence>
<evidence type="ECO:0000256" key="8">
    <source>
        <dbReference type="ARBA" id="ARBA00022989"/>
    </source>
</evidence>
<sequence>MAALATAFPAVPRALVGMPLRGPSRPEKDRFLSASLPSPWPSLSRGRRGSIFLLVLALHGGGLAYALHSGSAVVSAMVPQPMSVRLIDAAPAARPQPEVAPPQPMPPKVERPRRPKAPAPVPLAKTPAPILAATPAAAVSSDFVAPEVPPSRPASSTIAAAPALVPARFDADYLHNPKPVYPPMSRRFGEEGKVLLKVRVTPQGTAEQVDIQTGSGYSRLDSAAREAVQRWRFVPARRGDEAVAASVIVPITFALDS</sequence>
<keyword evidence="3" id="KW-0813">Transport</keyword>
<protein>
    <submittedName>
        <fullName evidence="12">Protein TonB</fullName>
    </submittedName>
</protein>
<evidence type="ECO:0000256" key="9">
    <source>
        <dbReference type="ARBA" id="ARBA00023136"/>
    </source>
</evidence>
<dbReference type="PROSITE" id="PS52015">
    <property type="entry name" value="TONB_CTD"/>
    <property type="match status" value="1"/>
</dbReference>
<evidence type="ECO:0000259" key="11">
    <source>
        <dbReference type="PROSITE" id="PS52015"/>
    </source>
</evidence>
<keyword evidence="4" id="KW-1003">Cell membrane</keyword>
<name>A0ABY0ITV4_9RHOO</name>
<evidence type="ECO:0000313" key="12">
    <source>
        <dbReference type="EMBL" id="RZT90517.1"/>
    </source>
</evidence>
<accession>A0ABY0ITV4</accession>
<dbReference type="InterPro" id="IPR051045">
    <property type="entry name" value="TonB-dependent_transducer"/>
</dbReference>
<evidence type="ECO:0000313" key="13">
    <source>
        <dbReference type="Proteomes" id="UP000292136"/>
    </source>
</evidence>